<dbReference type="HOGENOM" id="CLU_1085414_0_0_0"/>
<name>E4TIL0_CALNY</name>
<dbReference type="InterPro" id="IPR002516">
    <property type="entry name" value="Glyco_trans_11"/>
</dbReference>
<keyword evidence="1" id="KW-0328">Glycosyltransferase</keyword>
<dbReference type="OrthoDB" id="9794601at2"/>
<evidence type="ECO:0000256" key="2">
    <source>
        <dbReference type="ARBA" id="ARBA00022679"/>
    </source>
</evidence>
<dbReference type="AlphaFoldDB" id="E4TIL0"/>
<dbReference type="RefSeq" id="WP_013451270.1">
    <property type="nucleotide sequence ID" value="NC_014758.1"/>
</dbReference>
<keyword evidence="4" id="KW-1185">Reference proteome</keyword>
<evidence type="ECO:0000256" key="1">
    <source>
        <dbReference type="ARBA" id="ARBA00022676"/>
    </source>
</evidence>
<dbReference type="CDD" id="cd11301">
    <property type="entry name" value="Fut1_Fut2_like"/>
    <property type="match status" value="1"/>
</dbReference>
<dbReference type="Proteomes" id="UP000007039">
    <property type="component" value="Chromosome"/>
</dbReference>
<reference evidence="3 4" key="2">
    <citation type="journal article" date="2011" name="Stand. Genomic Sci.">
        <title>Complete genome sequence of Calditerrivibrio nitroreducens type strain (Yu37-1).</title>
        <authorList>
            <person name="Pitluck S."/>
            <person name="Sikorski J."/>
            <person name="Zeytun A."/>
            <person name="Lapidus A."/>
            <person name="Nolan M."/>
            <person name="Lucas S."/>
            <person name="Hammon N."/>
            <person name="Deshpande S."/>
            <person name="Cheng J.F."/>
            <person name="Tapia R."/>
            <person name="Han C."/>
            <person name="Goodwin L."/>
            <person name="Liolios K."/>
            <person name="Pagani I."/>
            <person name="Ivanova N."/>
            <person name="Mavromatis K."/>
            <person name="Pati A."/>
            <person name="Chen A."/>
            <person name="Palaniappan K."/>
            <person name="Hauser L."/>
            <person name="Chang Y.J."/>
            <person name="Jeffries C.D."/>
            <person name="Detter J.C."/>
            <person name="Brambilla E."/>
            <person name="Djao O.D."/>
            <person name="Rohde M."/>
            <person name="Spring S."/>
            <person name="Goker M."/>
            <person name="Woyke T."/>
            <person name="Bristow J."/>
            <person name="Eisen J.A."/>
            <person name="Markowitz V."/>
            <person name="Hugenholtz P."/>
            <person name="Kyrpides N.C."/>
            <person name="Klenk H.P."/>
            <person name="Land M."/>
        </authorList>
    </citation>
    <scope>NUCLEOTIDE SEQUENCE [LARGE SCALE GENOMIC DNA]</scope>
    <source>
        <strain evidence="4">DSM 19672 / NBRC 101217 / Yu37-1</strain>
    </source>
</reference>
<evidence type="ECO:0000313" key="4">
    <source>
        <dbReference type="Proteomes" id="UP000007039"/>
    </source>
</evidence>
<accession>E4TIL0</accession>
<dbReference type="KEGG" id="cni:Calni_1148"/>
<proteinExistence type="predicted"/>
<reference key="1">
    <citation type="submission" date="2010-11" db="EMBL/GenBank/DDBJ databases">
        <title>The complete genome of chromosome of Calditerrivibrio nitroreducens DSM 19672.</title>
        <authorList>
            <consortium name="US DOE Joint Genome Institute (JGI-PGF)"/>
            <person name="Lucas S."/>
            <person name="Copeland A."/>
            <person name="Lapidus A."/>
            <person name="Bruce D."/>
            <person name="Goodwin L."/>
            <person name="Pitluck S."/>
            <person name="Kyrpides N."/>
            <person name="Mavromatis K."/>
            <person name="Ivanova N."/>
            <person name="Mikhailova N."/>
            <person name="Zeytun A."/>
            <person name="Brettin T."/>
            <person name="Detter J.C."/>
            <person name="Tapia R."/>
            <person name="Han C."/>
            <person name="Land M."/>
            <person name="Hauser L."/>
            <person name="Markowitz V."/>
            <person name="Cheng J.-F."/>
            <person name="Hugenholtz P."/>
            <person name="Woyke T."/>
            <person name="Wu D."/>
            <person name="Spring S."/>
            <person name="Schroeder M."/>
            <person name="Brambilla E."/>
            <person name="Klenk H.-P."/>
            <person name="Eisen J.A."/>
        </authorList>
    </citation>
    <scope>NUCLEOTIDE SEQUENCE [LARGE SCALE GENOMIC DNA]</scope>
    <source>
        <strain>DSM 19672</strain>
    </source>
</reference>
<dbReference type="GO" id="GO:0016020">
    <property type="term" value="C:membrane"/>
    <property type="evidence" value="ECO:0007669"/>
    <property type="project" value="InterPro"/>
</dbReference>
<gene>
    <name evidence="3" type="ordered locus">Calni_1148</name>
</gene>
<organism evidence="3 4">
    <name type="scientific">Calditerrivibrio nitroreducens (strain DSM 19672 / NBRC 101217 / Yu37-1)</name>
    <dbReference type="NCBI Taxonomy" id="768670"/>
    <lineage>
        <taxon>Bacteria</taxon>
        <taxon>Pseudomonadati</taxon>
        <taxon>Deferribacterota</taxon>
        <taxon>Deferribacteres</taxon>
        <taxon>Deferribacterales</taxon>
        <taxon>Calditerrivibrionaceae</taxon>
    </lineage>
</organism>
<protein>
    <submittedName>
        <fullName evidence="3">Glycosyl transferase family 11</fullName>
    </submittedName>
</protein>
<dbReference type="GO" id="GO:0005975">
    <property type="term" value="P:carbohydrate metabolic process"/>
    <property type="evidence" value="ECO:0007669"/>
    <property type="project" value="InterPro"/>
</dbReference>
<dbReference type="GO" id="GO:0008107">
    <property type="term" value="F:galactoside 2-alpha-L-fucosyltransferase activity"/>
    <property type="evidence" value="ECO:0007669"/>
    <property type="project" value="InterPro"/>
</dbReference>
<dbReference type="Pfam" id="PF01531">
    <property type="entry name" value="Glyco_transf_11"/>
    <property type="match status" value="1"/>
</dbReference>
<dbReference type="EMBL" id="CP002347">
    <property type="protein sequence ID" value="ADR19058.1"/>
    <property type="molecule type" value="Genomic_DNA"/>
</dbReference>
<evidence type="ECO:0000313" key="3">
    <source>
        <dbReference type="EMBL" id="ADR19058.1"/>
    </source>
</evidence>
<dbReference type="STRING" id="768670.Calni_1148"/>
<keyword evidence="2 3" id="KW-0808">Transferase</keyword>
<sequence length="269" mass="31628" precursor="true">MLVVRLAGGLGNQIFQLGASILLAYNKKIDSVYIDTSNIKCYETKREYELYKFFDYTRFPIKIIEKTFFLNKLRLPIHFPFQIPYYPFIGDKNFQFALNRASSKFFFLDGYFQESITQENFLDEINLLNQMFIPKFKEVFNECVVHIRGGDFIKLGWNVASSYDYYLKAIKIIITNYGITKFNVITDDRDYATSLLKDINCDYKFIGGDMYDDFYLIGSFKYRILSSSTFAIWASALGNNESSVVIAPELWRPYVKRKIFLPNELRIHK</sequence>
<dbReference type="CAZy" id="GT11">
    <property type="family name" value="Glycosyltransferase Family 11"/>
</dbReference>